<dbReference type="EMBL" id="AKWR02000061">
    <property type="protein sequence ID" value="EMJ37865.1"/>
    <property type="molecule type" value="Genomic_DNA"/>
</dbReference>
<comment type="caution">
    <text evidence="1">The sequence shown here is derived from an EMBL/GenBank/DDBJ whole genome shotgun (WGS) entry which is preliminary data.</text>
</comment>
<gene>
    <name evidence="1" type="ORF">LEP1GSC079_2354</name>
</gene>
<evidence type="ECO:0000313" key="1">
    <source>
        <dbReference type="EMBL" id="EMJ37865.1"/>
    </source>
</evidence>
<accession>A0A0F6IIJ0</accession>
<proteinExistence type="predicted"/>
<organism evidence="1 2">
    <name type="scientific">Leptospira interrogans str. FPW1039</name>
    <dbReference type="NCBI Taxonomy" id="1193040"/>
    <lineage>
        <taxon>Bacteria</taxon>
        <taxon>Pseudomonadati</taxon>
        <taxon>Spirochaetota</taxon>
        <taxon>Spirochaetia</taxon>
        <taxon>Leptospirales</taxon>
        <taxon>Leptospiraceae</taxon>
        <taxon>Leptospira</taxon>
    </lineage>
</organism>
<dbReference type="Proteomes" id="UP000012164">
    <property type="component" value="Unassembled WGS sequence"/>
</dbReference>
<name>A0A0F6IIJ0_LEPIR</name>
<reference evidence="1 2" key="1">
    <citation type="submission" date="2013-01" db="EMBL/GenBank/DDBJ databases">
        <authorList>
            <person name="Harkins D.M."/>
            <person name="Durkin A.S."/>
            <person name="Brinkac L.M."/>
            <person name="Haft D.H."/>
            <person name="Selengut J.D."/>
            <person name="Sanka R."/>
            <person name="DePew J."/>
            <person name="Purushe J."/>
            <person name="Peacock S.J."/>
            <person name="Thaipadungpanit J."/>
            <person name="Wuthiekanun V.W."/>
            <person name="Day N.P."/>
            <person name="Vinetz J.M."/>
            <person name="Sutton G.G."/>
            <person name="Nierman W.C."/>
            <person name="Fouts D.E."/>
        </authorList>
    </citation>
    <scope>NUCLEOTIDE SEQUENCE [LARGE SCALE GENOMIC DNA]</scope>
    <source>
        <strain evidence="1 2">FPW1039</strain>
    </source>
</reference>
<dbReference type="AlphaFoldDB" id="A0A0F6IIJ0"/>
<protein>
    <submittedName>
        <fullName evidence="1">Uncharacterized protein</fullName>
    </submittedName>
</protein>
<sequence length="44" mass="5081">MNVITFSKNVIDIPITDLYKLDTVNFYRKTPFQCKILGILYSPG</sequence>
<evidence type="ECO:0000313" key="2">
    <source>
        <dbReference type="Proteomes" id="UP000012164"/>
    </source>
</evidence>